<name>A0A4U6UYA7_SETVI</name>
<evidence type="ECO:0000313" key="1">
    <source>
        <dbReference type="EMBL" id="TKW20344.1"/>
    </source>
</evidence>
<dbReference type="Proteomes" id="UP000298652">
    <property type="component" value="Chromosome 4"/>
</dbReference>
<accession>A0A4U6UYA7</accession>
<protein>
    <submittedName>
        <fullName evidence="1">Uncharacterized protein</fullName>
    </submittedName>
</protein>
<evidence type="ECO:0000313" key="2">
    <source>
        <dbReference type="Proteomes" id="UP000298652"/>
    </source>
</evidence>
<proteinExistence type="predicted"/>
<organism evidence="1 2">
    <name type="scientific">Setaria viridis</name>
    <name type="common">Green bristlegrass</name>
    <name type="synonym">Setaria italica subsp. viridis</name>
    <dbReference type="NCBI Taxonomy" id="4556"/>
    <lineage>
        <taxon>Eukaryota</taxon>
        <taxon>Viridiplantae</taxon>
        <taxon>Streptophyta</taxon>
        <taxon>Embryophyta</taxon>
        <taxon>Tracheophyta</taxon>
        <taxon>Spermatophyta</taxon>
        <taxon>Magnoliopsida</taxon>
        <taxon>Liliopsida</taxon>
        <taxon>Poales</taxon>
        <taxon>Poaceae</taxon>
        <taxon>PACMAD clade</taxon>
        <taxon>Panicoideae</taxon>
        <taxon>Panicodae</taxon>
        <taxon>Paniceae</taxon>
        <taxon>Cenchrinae</taxon>
        <taxon>Setaria</taxon>
    </lineage>
</organism>
<dbReference type="Gramene" id="TKW20344">
    <property type="protein sequence ID" value="TKW20344"/>
    <property type="gene ID" value="SEVIR_4G081300v2"/>
</dbReference>
<dbReference type="EMBL" id="CM016555">
    <property type="protein sequence ID" value="TKW20344.1"/>
    <property type="molecule type" value="Genomic_DNA"/>
</dbReference>
<reference evidence="1" key="1">
    <citation type="submission" date="2019-03" db="EMBL/GenBank/DDBJ databases">
        <title>WGS assembly of Setaria viridis.</title>
        <authorList>
            <person name="Huang P."/>
            <person name="Jenkins J."/>
            <person name="Grimwood J."/>
            <person name="Barry K."/>
            <person name="Healey A."/>
            <person name="Mamidi S."/>
            <person name="Sreedasyam A."/>
            <person name="Shu S."/>
            <person name="Feldman M."/>
            <person name="Wu J."/>
            <person name="Yu Y."/>
            <person name="Chen C."/>
            <person name="Johnson J."/>
            <person name="Rokhsar D."/>
            <person name="Baxter I."/>
            <person name="Schmutz J."/>
            <person name="Brutnell T."/>
            <person name="Kellogg E."/>
        </authorList>
    </citation>
    <scope>NUCLEOTIDE SEQUENCE [LARGE SCALE GENOMIC DNA]</scope>
</reference>
<keyword evidence="2" id="KW-1185">Reference proteome</keyword>
<dbReference type="OMA" id="CPHAFRE"/>
<dbReference type="AlphaFoldDB" id="A0A4U6UYA7"/>
<sequence length="170" mass="19768">MGSSYMSLSRKRVTLPTPLISLPAPTTNRWVEFHEVELEHIFWRWDVSAMVFWKHTRGTKMGVVACGNHHMMFNNVLIEGETYDFLGVYFTPTYMDPIPNMYYLCEYNAVVLLPNIVIKTPQRPIWISECPHAFREFEDVYHQPVDTFVQDVIGVVVYASEIQDRGKTSS</sequence>
<gene>
    <name evidence="1" type="ORF">SEVIR_4G081300v2</name>
</gene>